<dbReference type="InterPro" id="IPR002075">
    <property type="entry name" value="NTF2_dom"/>
</dbReference>
<name>A0A9P6CFF6_9AGAR</name>
<dbReference type="Gene3D" id="3.30.70.330">
    <property type="match status" value="1"/>
</dbReference>
<feature type="compositionally biased region" description="Gly residues" evidence="3">
    <location>
        <begin position="485"/>
        <end position="507"/>
    </location>
</feature>
<protein>
    <recommendedName>
        <fullName evidence="8">G3BP-like protein</fullName>
    </recommendedName>
</protein>
<accession>A0A9P6CFF6</accession>
<dbReference type="GO" id="GO:0034517">
    <property type="term" value="P:ribophagy"/>
    <property type="evidence" value="ECO:0007669"/>
    <property type="project" value="TreeGrafter"/>
</dbReference>
<dbReference type="GO" id="GO:0005829">
    <property type="term" value="C:cytosol"/>
    <property type="evidence" value="ECO:0007669"/>
    <property type="project" value="TreeGrafter"/>
</dbReference>
<dbReference type="OrthoDB" id="339151at2759"/>
<evidence type="ECO:0000259" key="4">
    <source>
        <dbReference type="PROSITE" id="PS50102"/>
    </source>
</evidence>
<dbReference type="InterPro" id="IPR012677">
    <property type="entry name" value="Nucleotide-bd_a/b_plait_sf"/>
</dbReference>
<dbReference type="Gene3D" id="3.10.450.50">
    <property type="match status" value="1"/>
</dbReference>
<dbReference type="GO" id="GO:0003729">
    <property type="term" value="F:mRNA binding"/>
    <property type="evidence" value="ECO:0007669"/>
    <property type="project" value="TreeGrafter"/>
</dbReference>
<feature type="domain" description="NTF2" evidence="5">
    <location>
        <begin position="14"/>
        <end position="130"/>
    </location>
</feature>
<feature type="region of interest" description="Disordered" evidence="3">
    <location>
        <begin position="136"/>
        <end position="370"/>
    </location>
</feature>
<dbReference type="CDD" id="cd00590">
    <property type="entry name" value="RRM_SF"/>
    <property type="match status" value="1"/>
</dbReference>
<feature type="domain" description="RRM" evidence="4">
    <location>
        <begin position="380"/>
        <end position="467"/>
    </location>
</feature>
<evidence type="ECO:0000256" key="3">
    <source>
        <dbReference type="SAM" id="MobiDB-lite"/>
    </source>
</evidence>
<dbReference type="PROSITE" id="PS50177">
    <property type="entry name" value="NTF2_DOMAIN"/>
    <property type="match status" value="1"/>
</dbReference>
<dbReference type="InterPro" id="IPR035979">
    <property type="entry name" value="RBD_domain_sf"/>
</dbReference>
<evidence type="ECO:0000256" key="2">
    <source>
        <dbReference type="PROSITE-ProRule" id="PRU00176"/>
    </source>
</evidence>
<evidence type="ECO:0000256" key="1">
    <source>
        <dbReference type="ARBA" id="ARBA00022884"/>
    </source>
</evidence>
<feature type="compositionally biased region" description="Low complexity" evidence="3">
    <location>
        <begin position="281"/>
        <end position="296"/>
    </location>
</feature>
<feature type="compositionally biased region" description="Acidic residues" evidence="3">
    <location>
        <begin position="136"/>
        <end position="146"/>
    </location>
</feature>
<dbReference type="FunFam" id="3.10.450.50:FF:000003">
    <property type="entry name" value="Nuclear transport factor 2 family protein"/>
    <property type="match status" value="1"/>
</dbReference>
<dbReference type="GO" id="GO:0016579">
    <property type="term" value="P:protein deubiquitination"/>
    <property type="evidence" value="ECO:0007669"/>
    <property type="project" value="TreeGrafter"/>
</dbReference>
<feature type="compositionally biased region" description="Low complexity" evidence="3">
    <location>
        <begin position="332"/>
        <end position="348"/>
    </location>
</feature>
<dbReference type="SMART" id="SM00360">
    <property type="entry name" value="RRM"/>
    <property type="match status" value="1"/>
</dbReference>
<evidence type="ECO:0000259" key="5">
    <source>
        <dbReference type="PROSITE" id="PS50177"/>
    </source>
</evidence>
<dbReference type="InterPro" id="IPR032710">
    <property type="entry name" value="NTF2-like_dom_sf"/>
</dbReference>
<sequence length="513" mass="53292">MTNSTTSPVVPSEVGWQFVPQYYTFVNKQPNRLHCFYTKTSTFIHGTEGEDGKPCYGQQEIHNKITSIGFQDCKVFIHSVDAQSSANGGIIIQVIGEMSNNGEPWRKFVQTFFLAEQPNGYFVLNDIFRFLKEETVESDDASEVADEAVPTASVPEPAPAPASPAPPTEDVFEPSREPTPPPPVTVAAPAPAPAAPPAPVEEAPTTDVPEPPTIVQTPTPAPESQPQPPAPTTAQPNGIHTPEPEKAAPAPIVEKSPAPTPAPQPTAPSPAPVVATPPPAVQAQPPQAAPAAPSAPRSWASLAASNPRKWGSAVAQESRGVTETPVNPAPAPTGTQTPPAAAPSPARGPSHHHQQQHPGGQGGHGGPHPAFLAAQNVAIAQCFVKGVTEPISQTALGDYLTRRFGPVKELEIVRTKACAFLEFANLDSAKRAIITSLPQGQGGEGGIWLDVGGDVGQVRISVETKKERGDRPPSRPRGGAPPMNGGEGRGGGGFRGGRGAGRGGRGAPGAVPK</sequence>
<dbReference type="PANTHER" id="PTHR10693">
    <property type="entry name" value="RAS GTPASE-ACTIVATING PROTEIN-BINDING PROTEIN"/>
    <property type="match status" value="1"/>
</dbReference>
<comment type="caution">
    <text evidence="6">The sequence shown here is derived from an EMBL/GenBank/DDBJ whole genome shotgun (WGS) entry which is preliminary data.</text>
</comment>
<feature type="compositionally biased region" description="Basic and acidic residues" evidence="3">
    <location>
        <begin position="462"/>
        <end position="473"/>
    </location>
</feature>
<dbReference type="InterPro" id="IPR000504">
    <property type="entry name" value="RRM_dom"/>
</dbReference>
<dbReference type="PROSITE" id="PS50102">
    <property type="entry name" value="RRM"/>
    <property type="match status" value="1"/>
</dbReference>
<organism evidence="6 7">
    <name type="scientific">Collybia nuda</name>
    <dbReference type="NCBI Taxonomy" id="64659"/>
    <lineage>
        <taxon>Eukaryota</taxon>
        <taxon>Fungi</taxon>
        <taxon>Dikarya</taxon>
        <taxon>Basidiomycota</taxon>
        <taxon>Agaricomycotina</taxon>
        <taxon>Agaricomycetes</taxon>
        <taxon>Agaricomycetidae</taxon>
        <taxon>Agaricales</taxon>
        <taxon>Tricholomatineae</taxon>
        <taxon>Clitocybaceae</taxon>
        <taxon>Collybia</taxon>
    </lineage>
</organism>
<dbReference type="InterPro" id="IPR039539">
    <property type="entry name" value="Ras_GTPase_bind_prot"/>
</dbReference>
<evidence type="ECO:0000313" key="6">
    <source>
        <dbReference type="EMBL" id="KAF9458964.1"/>
    </source>
</evidence>
<evidence type="ECO:0008006" key="8">
    <source>
        <dbReference type="Google" id="ProtNLM"/>
    </source>
</evidence>
<dbReference type="GO" id="GO:1990861">
    <property type="term" value="C:Ubp3-Bre5 deubiquitination complex"/>
    <property type="evidence" value="ECO:0007669"/>
    <property type="project" value="TreeGrafter"/>
</dbReference>
<keyword evidence="1 2" id="KW-0694">RNA-binding</keyword>
<keyword evidence="7" id="KW-1185">Reference proteome</keyword>
<feature type="region of interest" description="Disordered" evidence="3">
    <location>
        <begin position="462"/>
        <end position="513"/>
    </location>
</feature>
<dbReference type="PANTHER" id="PTHR10693:SF20">
    <property type="entry name" value="AT27578P"/>
    <property type="match status" value="1"/>
</dbReference>
<gene>
    <name evidence="6" type="ORF">BDZ94DRAFT_1300848</name>
</gene>
<feature type="compositionally biased region" description="Pro residues" evidence="3">
    <location>
        <begin position="219"/>
        <end position="231"/>
    </location>
</feature>
<reference evidence="6" key="1">
    <citation type="submission" date="2020-11" db="EMBL/GenBank/DDBJ databases">
        <authorList>
            <consortium name="DOE Joint Genome Institute"/>
            <person name="Ahrendt S."/>
            <person name="Riley R."/>
            <person name="Andreopoulos W."/>
            <person name="Labutti K."/>
            <person name="Pangilinan J."/>
            <person name="Ruiz-Duenas F.J."/>
            <person name="Barrasa J.M."/>
            <person name="Sanchez-Garcia M."/>
            <person name="Camarero S."/>
            <person name="Miyauchi S."/>
            <person name="Serrano A."/>
            <person name="Linde D."/>
            <person name="Babiker R."/>
            <person name="Drula E."/>
            <person name="Ayuso-Fernandez I."/>
            <person name="Pacheco R."/>
            <person name="Padilla G."/>
            <person name="Ferreira P."/>
            <person name="Barriuso J."/>
            <person name="Kellner H."/>
            <person name="Castanera R."/>
            <person name="Alfaro M."/>
            <person name="Ramirez L."/>
            <person name="Pisabarro A.G."/>
            <person name="Kuo A."/>
            <person name="Tritt A."/>
            <person name="Lipzen A."/>
            <person name="He G."/>
            <person name="Yan M."/>
            <person name="Ng V."/>
            <person name="Cullen D."/>
            <person name="Martin F."/>
            <person name="Rosso M.-N."/>
            <person name="Henrissat B."/>
            <person name="Hibbett D."/>
            <person name="Martinez A.T."/>
            <person name="Grigoriev I.V."/>
        </authorList>
    </citation>
    <scope>NUCLEOTIDE SEQUENCE</scope>
    <source>
        <strain evidence="6">CBS 247.69</strain>
    </source>
</reference>
<dbReference type="Pfam" id="PF02136">
    <property type="entry name" value="NTF2"/>
    <property type="match status" value="1"/>
</dbReference>
<proteinExistence type="predicted"/>
<evidence type="ECO:0000313" key="7">
    <source>
        <dbReference type="Proteomes" id="UP000807353"/>
    </source>
</evidence>
<dbReference type="InterPro" id="IPR018222">
    <property type="entry name" value="Nuclear_transport_factor_2_euk"/>
</dbReference>
<dbReference type="EMBL" id="MU150326">
    <property type="protein sequence ID" value="KAF9458964.1"/>
    <property type="molecule type" value="Genomic_DNA"/>
</dbReference>
<dbReference type="SUPFAM" id="SSF54928">
    <property type="entry name" value="RNA-binding domain, RBD"/>
    <property type="match status" value="1"/>
</dbReference>
<feature type="compositionally biased region" description="Pro residues" evidence="3">
    <location>
        <begin position="258"/>
        <end position="280"/>
    </location>
</feature>
<dbReference type="AlphaFoldDB" id="A0A9P6CFF6"/>
<dbReference type="Pfam" id="PF00076">
    <property type="entry name" value="RRM_1"/>
    <property type="match status" value="1"/>
</dbReference>
<dbReference type="SUPFAM" id="SSF54427">
    <property type="entry name" value="NTF2-like"/>
    <property type="match status" value="1"/>
</dbReference>
<dbReference type="CDD" id="cd00780">
    <property type="entry name" value="NTF2"/>
    <property type="match status" value="1"/>
</dbReference>
<feature type="compositionally biased region" description="Pro residues" evidence="3">
    <location>
        <begin position="177"/>
        <end position="199"/>
    </location>
</feature>
<feature type="compositionally biased region" description="Pro residues" evidence="3">
    <location>
        <begin position="156"/>
        <end position="167"/>
    </location>
</feature>
<dbReference type="Proteomes" id="UP000807353">
    <property type="component" value="Unassembled WGS sequence"/>
</dbReference>
<dbReference type="GO" id="GO:1990904">
    <property type="term" value="C:ribonucleoprotein complex"/>
    <property type="evidence" value="ECO:0007669"/>
    <property type="project" value="TreeGrafter"/>
</dbReference>